<evidence type="ECO:0000259" key="3">
    <source>
        <dbReference type="PROSITE" id="PS50977"/>
    </source>
</evidence>
<feature type="domain" description="HTH tetR-type" evidence="3">
    <location>
        <begin position="2"/>
        <end position="62"/>
    </location>
</feature>
<dbReference type="Pfam" id="PF00440">
    <property type="entry name" value="TetR_N"/>
    <property type="match status" value="1"/>
</dbReference>
<dbReference type="SUPFAM" id="SSF48498">
    <property type="entry name" value="Tetracyclin repressor-like, C-terminal domain"/>
    <property type="match status" value="1"/>
</dbReference>
<dbReference type="AlphaFoldDB" id="A0A3G2RA72"/>
<dbReference type="PROSITE" id="PS50977">
    <property type="entry name" value="HTH_TETR_2"/>
    <property type="match status" value="1"/>
</dbReference>
<dbReference type="InterPro" id="IPR001647">
    <property type="entry name" value="HTH_TetR"/>
</dbReference>
<feature type="DNA-binding region" description="H-T-H motif" evidence="2">
    <location>
        <begin position="25"/>
        <end position="44"/>
    </location>
</feature>
<dbReference type="GO" id="GO:0003677">
    <property type="term" value="F:DNA binding"/>
    <property type="evidence" value="ECO:0007669"/>
    <property type="project" value="UniProtKB-UniRule"/>
</dbReference>
<dbReference type="PRINTS" id="PR00455">
    <property type="entry name" value="HTHTETR"/>
</dbReference>
<protein>
    <submittedName>
        <fullName evidence="4">TetR family transcriptional regulator</fullName>
    </submittedName>
</protein>
<keyword evidence="5" id="KW-1185">Reference proteome</keyword>
<keyword evidence="1 2" id="KW-0238">DNA-binding</keyword>
<dbReference type="InterPro" id="IPR009057">
    <property type="entry name" value="Homeodomain-like_sf"/>
</dbReference>
<dbReference type="RefSeq" id="WP_120766685.1">
    <property type="nucleotide sequence ID" value="NZ_CP033169.1"/>
</dbReference>
<evidence type="ECO:0000313" key="4">
    <source>
        <dbReference type="EMBL" id="AYO31627.1"/>
    </source>
</evidence>
<gene>
    <name evidence="4" type="ORF">D2962_14350</name>
</gene>
<dbReference type="Proteomes" id="UP000280960">
    <property type="component" value="Chromosome"/>
</dbReference>
<evidence type="ECO:0000256" key="1">
    <source>
        <dbReference type="ARBA" id="ARBA00023125"/>
    </source>
</evidence>
<dbReference type="InterPro" id="IPR036271">
    <property type="entry name" value="Tet_transcr_reg_TetR-rel_C_sf"/>
</dbReference>
<dbReference type="Gene3D" id="1.10.357.10">
    <property type="entry name" value="Tetracycline Repressor, domain 2"/>
    <property type="match status" value="1"/>
</dbReference>
<reference evidence="4 5" key="1">
    <citation type="submission" date="2018-10" db="EMBL/GenBank/DDBJ databases">
        <authorList>
            <person name="Zhang X."/>
        </authorList>
    </citation>
    <scope>NUCLEOTIDE SEQUENCE [LARGE SCALE GENOMIC DNA]</scope>
    <source>
        <strain evidence="4 5">SK-G1</strain>
    </source>
</reference>
<proteinExistence type="predicted"/>
<dbReference type="KEGG" id="bacg:D2962_14350"/>
<dbReference type="SUPFAM" id="SSF46689">
    <property type="entry name" value="Homeodomain-like"/>
    <property type="match status" value="1"/>
</dbReference>
<dbReference type="PANTHER" id="PTHR43479:SF11">
    <property type="entry name" value="ACREF_ENVCD OPERON REPRESSOR-RELATED"/>
    <property type="match status" value="1"/>
</dbReference>
<dbReference type="Gene3D" id="1.10.10.60">
    <property type="entry name" value="Homeodomain-like"/>
    <property type="match status" value="1"/>
</dbReference>
<evidence type="ECO:0000313" key="5">
    <source>
        <dbReference type="Proteomes" id="UP000280960"/>
    </source>
</evidence>
<dbReference type="EMBL" id="CP033169">
    <property type="protein sequence ID" value="AYO31627.1"/>
    <property type="molecule type" value="Genomic_DNA"/>
</dbReference>
<accession>A0A3G2RA72</accession>
<name>A0A3G2RA72_9FIRM</name>
<dbReference type="InterPro" id="IPR050624">
    <property type="entry name" value="HTH-type_Tx_Regulator"/>
</dbReference>
<sequence>MDETERRIIEAAIKVFSEKGFVGASTREIADTAGVNEVTLFRRFGSKKNILHHIIHQAVEIYGYHVVVEPVAKIFEEKDLTIRQRLINLLKNRYKLIMKHFPLLKIMLQESSLNTEIRNLFFEKVIMKAIKVAEVFMAEGIQSGYIREDIDPMTALRSLMGMLMFLIIQQNFFIKLTEKEVEQEIQKIVDIFLYGISK</sequence>
<dbReference type="PANTHER" id="PTHR43479">
    <property type="entry name" value="ACREF/ENVCD OPERON REPRESSOR-RELATED"/>
    <property type="match status" value="1"/>
</dbReference>
<evidence type="ECO:0000256" key="2">
    <source>
        <dbReference type="PROSITE-ProRule" id="PRU00335"/>
    </source>
</evidence>
<organism evidence="4 5">
    <name type="scientific">Biomaibacter acetigenes</name>
    <dbReference type="NCBI Taxonomy" id="2316383"/>
    <lineage>
        <taxon>Bacteria</taxon>
        <taxon>Bacillati</taxon>
        <taxon>Bacillota</taxon>
        <taxon>Clostridia</taxon>
        <taxon>Thermosediminibacterales</taxon>
        <taxon>Tepidanaerobacteraceae</taxon>
        <taxon>Biomaibacter</taxon>
    </lineage>
</organism>